<reference evidence="2" key="1">
    <citation type="journal article" date="2021" name="Open Biol.">
        <title>Shared evolutionary footprints suggest mitochondrial oxidative damage underlies multiple complex I losses in fungi.</title>
        <authorList>
            <person name="Schikora-Tamarit M.A."/>
            <person name="Marcet-Houben M."/>
            <person name="Nosek J."/>
            <person name="Gabaldon T."/>
        </authorList>
    </citation>
    <scope>NUCLEOTIDE SEQUENCE</scope>
    <source>
        <strain evidence="2">CBS2887</strain>
    </source>
</reference>
<keyword evidence="1" id="KW-0472">Membrane</keyword>
<reference evidence="2" key="2">
    <citation type="submission" date="2021-01" db="EMBL/GenBank/DDBJ databases">
        <authorList>
            <person name="Schikora-Tamarit M.A."/>
        </authorList>
    </citation>
    <scope>NUCLEOTIDE SEQUENCE</scope>
    <source>
        <strain evidence="2">CBS2887</strain>
    </source>
</reference>
<gene>
    <name evidence="2" type="ORF">WICPIJ_009905</name>
</gene>
<protein>
    <submittedName>
        <fullName evidence="2">Uncharacterized protein</fullName>
    </submittedName>
</protein>
<organism evidence="2 3">
    <name type="scientific">Wickerhamomyces pijperi</name>
    <name type="common">Yeast</name>
    <name type="synonym">Pichia pijperi</name>
    <dbReference type="NCBI Taxonomy" id="599730"/>
    <lineage>
        <taxon>Eukaryota</taxon>
        <taxon>Fungi</taxon>
        <taxon>Dikarya</taxon>
        <taxon>Ascomycota</taxon>
        <taxon>Saccharomycotina</taxon>
        <taxon>Saccharomycetes</taxon>
        <taxon>Phaffomycetales</taxon>
        <taxon>Wickerhamomycetaceae</taxon>
        <taxon>Wickerhamomyces</taxon>
    </lineage>
</organism>
<sequence>MKYVVKVVYCSAFNKSSFGLGGLIITSLLRGGWVSTVTVVRWSSSSSSRTRTRRSRRSRGGGGRTTSGSRWGTWLLILLVSGVLVWSTNSSGRRWLSGCRRRWDLRRLVSFRRRNDTFSLLLILCGPIRTWGVSGVSHCDRSDGFVVVCSGSWTTRVLWALVELLDVLDEQRVHSTNLNDVALLLRLQDPITTASGHPSDVEQLGPVDVVGILTSGHGNTTAFNLIANGVFIFPESGGQLWTLRHLARINDCLLGPRLQMAPGVAHGHVLRLSWLLEIACVGVSTAVPVVAEAAGVVAVGRWLGLMFAWVAEAAAAAAAAVVVVVVVVGGIDMAVGSLGCSSVAGTGIGRKLFGWFVVGRLDRTCTDSQCKDSRLC</sequence>
<name>A0A9P8TB64_WICPI</name>
<comment type="caution">
    <text evidence="2">The sequence shown here is derived from an EMBL/GenBank/DDBJ whole genome shotgun (WGS) entry which is preliminary data.</text>
</comment>
<dbReference type="EMBL" id="JAEUBG010005711">
    <property type="protein sequence ID" value="KAH3673113.1"/>
    <property type="molecule type" value="Genomic_DNA"/>
</dbReference>
<dbReference type="AlphaFoldDB" id="A0A9P8TB64"/>
<keyword evidence="3" id="KW-1185">Reference proteome</keyword>
<keyword evidence="1" id="KW-0812">Transmembrane</keyword>
<evidence type="ECO:0000313" key="3">
    <source>
        <dbReference type="Proteomes" id="UP000774326"/>
    </source>
</evidence>
<proteinExistence type="predicted"/>
<feature type="transmembrane region" description="Helical" evidence="1">
    <location>
        <begin position="274"/>
        <end position="300"/>
    </location>
</feature>
<keyword evidence="1" id="KW-1133">Transmembrane helix</keyword>
<feature type="transmembrane region" description="Helical" evidence="1">
    <location>
        <begin position="306"/>
        <end position="328"/>
    </location>
</feature>
<accession>A0A9P8TB64</accession>
<evidence type="ECO:0000313" key="2">
    <source>
        <dbReference type="EMBL" id="KAH3673113.1"/>
    </source>
</evidence>
<feature type="transmembrane region" description="Helical" evidence="1">
    <location>
        <begin position="71"/>
        <end position="92"/>
    </location>
</feature>
<evidence type="ECO:0000256" key="1">
    <source>
        <dbReference type="SAM" id="Phobius"/>
    </source>
</evidence>
<dbReference type="Proteomes" id="UP000774326">
    <property type="component" value="Unassembled WGS sequence"/>
</dbReference>